<evidence type="ECO:0000256" key="13">
    <source>
        <dbReference type="ARBA" id="ARBA00023128"/>
    </source>
</evidence>
<evidence type="ECO:0000256" key="8">
    <source>
        <dbReference type="ARBA" id="ARBA00022692"/>
    </source>
</evidence>
<evidence type="ECO:0000256" key="4">
    <source>
        <dbReference type="ARBA" id="ARBA00011533"/>
    </source>
</evidence>
<sequence length="186" mass="22421">MAAWSGLLRNTGQILSTSKLIKPSQPPLNAVTRYMSGDHHRVFPLGPSRWHWHKTKDLLHFYTLIGVVPLSIAVFCINVFIGPATLKEIPEGYEPKHWEYYRHPISRWLARYVFPSDQQEYEKQMFFIWEEQEKQKLRKLENKIHNLMNERIDYQYYYYEPYTNAQYVRRQAQGEKDVQMYSQPFE</sequence>
<dbReference type="InterPro" id="IPR019173">
    <property type="entry name" value="NADH_UbQ_OxRdtase_B5_su"/>
</dbReference>
<evidence type="ECO:0000256" key="14">
    <source>
        <dbReference type="ARBA" id="ARBA00023136"/>
    </source>
</evidence>
<gene>
    <name evidence="18" type="ORF">KQX54_018722</name>
</gene>
<evidence type="ECO:0000256" key="9">
    <source>
        <dbReference type="ARBA" id="ARBA00022792"/>
    </source>
</evidence>
<keyword evidence="14 17" id="KW-0472">Membrane</keyword>
<evidence type="ECO:0000256" key="11">
    <source>
        <dbReference type="ARBA" id="ARBA00022982"/>
    </source>
</evidence>
<keyword evidence="13" id="KW-0496">Mitochondrion</keyword>
<dbReference type="PANTHER" id="PTHR13178">
    <property type="entry name" value="NADH-UBIQUINONE OXIDOREDUCTASE SGDH SUBUNIT"/>
    <property type="match status" value="1"/>
</dbReference>
<evidence type="ECO:0000256" key="16">
    <source>
        <dbReference type="ARBA" id="ARBA00032550"/>
    </source>
</evidence>
<protein>
    <recommendedName>
        <fullName evidence="5">NADH dehydrogenase [ubiquinone] 1 beta subcomplex subunit 5, mitochondrial</fullName>
    </recommendedName>
    <alternativeName>
        <fullName evidence="16">Complex I-SGDH</fullName>
    </alternativeName>
    <alternativeName>
        <fullName evidence="15">NADH-ubiquinone oxidoreductase SGDH subunit</fullName>
    </alternativeName>
</protein>
<evidence type="ECO:0000313" key="18">
    <source>
        <dbReference type="EMBL" id="KAH0547333.1"/>
    </source>
</evidence>
<evidence type="ECO:0000256" key="12">
    <source>
        <dbReference type="ARBA" id="ARBA00022989"/>
    </source>
</evidence>
<keyword evidence="6" id="KW-0813">Transport</keyword>
<name>A0AAV7HT01_COTGL</name>
<keyword evidence="19" id="KW-1185">Reference proteome</keyword>
<comment type="subcellular location">
    <subcellularLocation>
        <location evidence="2">Mitochondrion inner membrane</location>
        <topology evidence="2">Single-pass membrane protein</topology>
    </subcellularLocation>
</comment>
<evidence type="ECO:0000256" key="2">
    <source>
        <dbReference type="ARBA" id="ARBA00004434"/>
    </source>
</evidence>
<comment type="function">
    <text evidence="1">Accessory subunit of the mitochondrial membrane respiratory chain NADH dehydrogenase (Complex I), that is believed not to be involved in catalysis. Complex I functions in the transfer of electrons from NADH to the respiratory chain. The immediate electron acceptor for the enzyme is believed to be ubiquinone.</text>
</comment>
<dbReference type="EMBL" id="JAHXZJ010002237">
    <property type="protein sequence ID" value="KAH0547333.1"/>
    <property type="molecule type" value="Genomic_DNA"/>
</dbReference>
<evidence type="ECO:0000256" key="7">
    <source>
        <dbReference type="ARBA" id="ARBA00022660"/>
    </source>
</evidence>
<organism evidence="18 19">
    <name type="scientific">Cotesia glomerata</name>
    <name type="common">Lepidopteran parasitic wasp</name>
    <name type="synonym">Apanteles glomeratus</name>
    <dbReference type="NCBI Taxonomy" id="32391"/>
    <lineage>
        <taxon>Eukaryota</taxon>
        <taxon>Metazoa</taxon>
        <taxon>Ecdysozoa</taxon>
        <taxon>Arthropoda</taxon>
        <taxon>Hexapoda</taxon>
        <taxon>Insecta</taxon>
        <taxon>Pterygota</taxon>
        <taxon>Neoptera</taxon>
        <taxon>Endopterygota</taxon>
        <taxon>Hymenoptera</taxon>
        <taxon>Apocrita</taxon>
        <taxon>Ichneumonoidea</taxon>
        <taxon>Braconidae</taxon>
        <taxon>Microgastrinae</taxon>
        <taxon>Cotesia</taxon>
    </lineage>
</organism>
<feature type="transmembrane region" description="Helical" evidence="17">
    <location>
        <begin position="59"/>
        <end position="81"/>
    </location>
</feature>
<comment type="subunit">
    <text evidence="4">Complex I is composed of 45 different subunits.</text>
</comment>
<evidence type="ECO:0000256" key="3">
    <source>
        <dbReference type="ARBA" id="ARBA00007152"/>
    </source>
</evidence>
<dbReference type="GO" id="GO:0005743">
    <property type="term" value="C:mitochondrial inner membrane"/>
    <property type="evidence" value="ECO:0007669"/>
    <property type="project" value="UniProtKB-SubCell"/>
</dbReference>
<dbReference type="PANTHER" id="PTHR13178:SF0">
    <property type="entry name" value="NADH DEHYDROGENASE [UBIQUINONE] 1 BETA SUBCOMPLEX SUBUNIT 5, MITOCHONDRIAL"/>
    <property type="match status" value="1"/>
</dbReference>
<comment type="similarity">
    <text evidence="3">Belongs to the complex I NDUFB5 subunit family.</text>
</comment>
<evidence type="ECO:0000313" key="19">
    <source>
        <dbReference type="Proteomes" id="UP000826195"/>
    </source>
</evidence>
<reference evidence="18 19" key="1">
    <citation type="journal article" date="2021" name="J. Hered.">
        <title>A chromosome-level genome assembly of the parasitoid wasp, Cotesia glomerata (Hymenoptera: Braconidae).</title>
        <authorList>
            <person name="Pinto B.J."/>
            <person name="Weis J.J."/>
            <person name="Gamble T."/>
            <person name="Ode P.J."/>
            <person name="Paul R."/>
            <person name="Zaspel J.M."/>
        </authorList>
    </citation>
    <scope>NUCLEOTIDE SEQUENCE [LARGE SCALE GENOMIC DNA]</scope>
    <source>
        <strain evidence="18">CgM1</strain>
    </source>
</reference>
<accession>A0AAV7HT01</accession>
<keyword evidence="8 17" id="KW-0812">Transmembrane</keyword>
<evidence type="ECO:0000256" key="17">
    <source>
        <dbReference type="SAM" id="Phobius"/>
    </source>
</evidence>
<keyword evidence="7" id="KW-0679">Respiratory chain</keyword>
<evidence type="ECO:0000256" key="5">
    <source>
        <dbReference type="ARBA" id="ARBA00015175"/>
    </source>
</evidence>
<keyword evidence="12 17" id="KW-1133">Transmembrane helix</keyword>
<dbReference type="Proteomes" id="UP000826195">
    <property type="component" value="Unassembled WGS sequence"/>
</dbReference>
<keyword evidence="11" id="KW-0249">Electron transport</keyword>
<evidence type="ECO:0000256" key="6">
    <source>
        <dbReference type="ARBA" id="ARBA00022448"/>
    </source>
</evidence>
<evidence type="ECO:0000256" key="10">
    <source>
        <dbReference type="ARBA" id="ARBA00022946"/>
    </source>
</evidence>
<evidence type="ECO:0000256" key="1">
    <source>
        <dbReference type="ARBA" id="ARBA00003195"/>
    </source>
</evidence>
<keyword evidence="9" id="KW-0999">Mitochondrion inner membrane</keyword>
<keyword evidence="10" id="KW-0809">Transit peptide</keyword>
<dbReference type="Pfam" id="PF09781">
    <property type="entry name" value="NDUF_B5"/>
    <property type="match status" value="1"/>
</dbReference>
<proteinExistence type="inferred from homology"/>
<dbReference type="AlphaFoldDB" id="A0AAV7HT01"/>
<comment type="caution">
    <text evidence="18">The sequence shown here is derived from an EMBL/GenBank/DDBJ whole genome shotgun (WGS) entry which is preliminary data.</text>
</comment>
<evidence type="ECO:0000256" key="15">
    <source>
        <dbReference type="ARBA" id="ARBA00032395"/>
    </source>
</evidence>